<dbReference type="AlphaFoldDB" id="Q9SFC2"/>
<dbReference type="PhylomeDB" id="Q9SFC2"/>
<dbReference type="InterPro" id="IPR016189">
    <property type="entry name" value="Transl_init_fac_IF2/IF5_N"/>
</dbReference>
<evidence type="ECO:0000256" key="5">
    <source>
        <dbReference type="ARBA" id="ARBA00063900"/>
    </source>
</evidence>
<accession>Q9SFC2</accession>
<evidence type="ECO:0000256" key="1">
    <source>
        <dbReference type="ARBA" id="ARBA00010397"/>
    </source>
</evidence>
<evidence type="ECO:0000256" key="6">
    <source>
        <dbReference type="ARBA" id="ARBA00073542"/>
    </source>
</evidence>
<dbReference type="Pfam" id="PF01873">
    <property type="entry name" value="eIF-5_eIF-2B"/>
    <property type="match status" value="1"/>
</dbReference>
<dbReference type="InterPro" id="IPR002735">
    <property type="entry name" value="Transl_init_fac_IF2/IF5_dom"/>
</dbReference>
<evidence type="ECO:0000256" key="4">
    <source>
        <dbReference type="ARBA" id="ARBA00054872"/>
    </source>
</evidence>
<proteinExistence type="inferred from homology"/>
<evidence type="ECO:0000313" key="8">
    <source>
        <dbReference type="EMBL" id="AAF21202.1"/>
    </source>
</evidence>
<reference evidence="8" key="2">
    <citation type="submission" date="2001-01" db="EMBL/GenBank/DDBJ databases">
        <title>Arabidopsis thaliana chromosome III BAC F17A17 genomic sequence.</title>
        <authorList>
            <person name="Lin X."/>
            <person name="Kaul S."/>
            <person name="Town C.D."/>
            <person name="Benito M.-I."/>
            <person name="Creasy T.H."/>
            <person name="Haas B."/>
            <person name="Ronning C.M."/>
            <person name="Koo H."/>
            <person name="Fujii C.Y."/>
            <person name="Utterback T.R."/>
            <person name="Barnstead M.E."/>
            <person name="Bowman C.L."/>
            <person name="White O."/>
            <person name="Nierman W.C."/>
            <person name="Fraser C.M."/>
        </authorList>
    </citation>
    <scope>NUCLEOTIDE SEQUENCE</scope>
</reference>
<dbReference type="GO" id="GO:0003743">
    <property type="term" value="F:translation initiation factor activity"/>
    <property type="evidence" value="ECO:0007669"/>
    <property type="project" value="UniProtKB-KW"/>
</dbReference>
<dbReference type="Gene3D" id="3.30.30.170">
    <property type="match status" value="1"/>
</dbReference>
<evidence type="ECO:0000259" key="7">
    <source>
        <dbReference type="SMART" id="SM00653"/>
    </source>
</evidence>
<sequence>MADESNENKKEVKDDEQEILRRVFNILRENSPELVGIWLLTIIWPPQVLREETAKGTKKTVFVNFMDYCKTMHRNPDHVMAFLLAELGTRGKLDDQQRLVVRGRFTQRDFESLLRGYILDYVMCIPCKSTEAILSKENRLFFLRCGKVKLYPISFSCLGQVFIFCFLRD</sequence>
<organism evidence="8">
    <name type="scientific">Arabidopsis thaliana</name>
    <name type="common">Mouse-ear cress</name>
    <dbReference type="NCBI Taxonomy" id="3702"/>
    <lineage>
        <taxon>Eukaryota</taxon>
        <taxon>Viridiplantae</taxon>
        <taxon>Streptophyta</taxon>
        <taxon>Embryophyta</taxon>
        <taxon>Tracheophyta</taxon>
        <taxon>Spermatophyta</taxon>
        <taxon>Magnoliopsida</taxon>
        <taxon>eudicotyledons</taxon>
        <taxon>Gunneridae</taxon>
        <taxon>Pentapetalae</taxon>
        <taxon>rosids</taxon>
        <taxon>malvids</taxon>
        <taxon>Brassicales</taxon>
        <taxon>Brassicaceae</taxon>
        <taxon>Camelineae</taxon>
        <taxon>Arabidopsis</taxon>
    </lineage>
</organism>
<dbReference type="TAIR" id="AT3G07920"/>
<keyword evidence="3" id="KW-0648">Protein biosynthesis</keyword>
<comment type="subunit">
    <text evidence="5">Eukaryotic translation initiation factor 2 eIF2 is a heterotrimeric complex composed of an alpha, a beta and a gamma subunit.</text>
</comment>
<dbReference type="FunFam" id="3.30.30.170:FF:000001">
    <property type="entry name" value="Eukaryotic translation initiation factor 2 subunit"/>
    <property type="match status" value="1"/>
</dbReference>
<dbReference type="PANTHER" id="PTHR23001">
    <property type="entry name" value="EUKARYOTIC TRANSLATION INITIATION FACTOR"/>
    <property type="match status" value="1"/>
</dbReference>
<dbReference type="ExpressionAtlas" id="Q9SFC2">
    <property type="expression patterns" value="baseline and differential"/>
</dbReference>
<comment type="similarity">
    <text evidence="1">Belongs to the eIF-2-beta/eIF-5 family.</text>
</comment>
<dbReference type="EMBL" id="AC013483">
    <property type="protein sequence ID" value="AAF21202.1"/>
    <property type="molecule type" value="Genomic_DNA"/>
</dbReference>
<dbReference type="PANTHER" id="PTHR23001:SF3">
    <property type="entry name" value="EUKARYOTIC TRANSLATION INITIATION FACTOR 2 SUBUNIT 2"/>
    <property type="match status" value="1"/>
</dbReference>
<dbReference type="InterPro" id="IPR045196">
    <property type="entry name" value="IF2/IF5"/>
</dbReference>
<dbReference type="SMART" id="SM00653">
    <property type="entry name" value="eIF2B_5"/>
    <property type="match status" value="1"/>
</dbReference>
<comment type="function">
    <text evidence="4">Component of the eIF2 complex that functions in the early steps of protein synthesis by forming a ternary complex with GTP and initiator tRNA. This complex binds to a 40S ribosomal subunit, followed by mRNA binding to form a 43S pre-initiation complex (43S PIC). Junction of the 60S ribosomal subunit to form the 80S initiation complex is preceded by hydrolysis of the GTP bound to eIF2 and release of an eIF2-GDP binary complex. In order for eIF2 to recycle and catalyze another round of initiation, the GDP bound to eIF2 must exchange with GTP by way of a reaction catalyzed by eIF2B.</text>
</comment>
<keyword evidence="2 8" id="KW-0396">Initiation factor</keyword>
<evidence type="ECO:0000256" key="2">
    <source>
        <dbReference type="ARBA" id="ARBA00022540"/>
    </source>
</evidence>
<evidence type="ECO:0000256" key="3">
    <source>
        <dbReference type="ARBA" id="ARBA00022917"/>
    </source>
</evidence>
<gene>
    <name evidence="8" type="primary">F17A17.26</name>
</gene>
<reference key="1">
    <citation type="journal article" date="2000" name="Nature">
        <title>Sequence and analysis of chromosome 3 of the plant Arabidopsis thaliana.</title>
        <authorList>
            <consortium name="European Union Chromosome 3 Arabidopsis Sequencing Consortium"/>
            <consortium name="Institute for Genomic Research"/>
            <consortium name="Kazusa DNA Research Institute"/>
            <person name="Salanoubat M."/>
            <person name="Lemcke K."/>
            <person name="Rieger M."/>
            <person name="Ansorge W."/>
            <person name="Unseld M."/>
            <person name="Fartmann B."/>
            <person name="Valle G."/>
            <person name="Blocker H."/>
            <person name="Perez-Alonso M."/>
            <person name="Obermaier B."/>
            <person name="Delseny M."/>
            <person name="Boutry M."/>
            <person name="Grivell L.A."/>
            <person name="Mache R."/>
            <person name="Puigdomenech P."/>
            <person name="De Simone V."/>
            <person name="Choisne N."/>
            <person name="Artiguenave F."/>
            <person name="Robert C."/>
            <person name="Brottier P."/>
            <person name="Wincker P."/>
            <person name="Cattolico L."/>
            <person name="Weissenbach J."/>
            <person name="Saurin W."/>
            <person name="Quetier F."/>
            <person name="Schafer M."/>
            <person name="Muller-Auer S."/>
            <person name="Gabel C."/>
            <person name="Fuchs M."/>
            <person name="Benes V."/>
            <person name="Wurmbach E."/>
            <person name="Drzonek H."/>
            <person name="Erfle H."/>
            <person name="Jordan N."/>
            <person name="Bangert S."/>
            <person name="Wiedelmann R."/>
            <person name="Kranz H."/>
            <person name="Voss H."/>
            <person name="Holland R."/>
            <person name="Brandt P."/>
            <person name="Nyakatura G."/>
            <person name="Vezzi A."/>
            <person name="D'Angelo M."/>
            <person name="Pallavicini A."/>
            <person name="Toppo S."/>
            <person name="Simionati B."/>
            <person name="Conrad A."/>
            <person name="Hornischer K."/>
            <person name="Kauer G."/>
            <person name="Lohnert T.H."/>
            <person name="Nordsiek G."/>
            <person name="Reichelt J."/>
            <person name="Scharfe M."/>
            <person name="Schon O."/>
            <person name="Bargues M."/>
            <person name="Terol J."/>
            <person name="Climent J."/>
            <person name="Navarro P."/>
            <person name="Collado C."/>
            <person name="Perez-Perez A."/>
            <person name="Ottenwalder B."/>
            <person name="Duchemin D."/>
            <person name="Cooke R."/>
            <person name="Laudie M."/>
            <person name="Berger-Llauro C."/>
            <person name="Purnelle B."/>
            <person name="Masuy D."/>
            <person name="de Haan M."/>
            <person name="Maarse A.C."/>
            <person name="Alcaraz J.P."/>
            <person name="Cottet A."/>
            <person name="Casacuberta E."/>
            <person name="Monfort A."/>
            <person name="Argiriou A."/>
            <person name="flores M."/>
            <person name="Liguori R."/>
            <person name="Vitale D."/>
            <person name="Mannhaupt G."/>
            <person name="Haase D."/>
            <person name="Schoof H."/>
            <person name="Rudd S."/>
            <person name="Zaccaria P."/>
            <person name="Mewes H.W."/>
            <person name="Mayer K.F."/>
            <person name="Kaul S."/>
            <person name="Town C.D."/>
            <person name="Koo H.L."/>
            <person name="Tallon L.J."/>
            <person name="Jenkins J."/>
            <person name="Rooney T."/>
            <person name="Rizzo M."/>
            <person name="Walts A."/>
            <person name="Utterback T."/>
            <person name="Fujii C.Y."/>
            <person name="Shea T.P."/>
            <person name="Creasy T.H."/>
            <person name="Haas B."/>
            <person name="Maiti R."/>
            <person name="Wu D."/>
            <person name="Peterson J."/>
            <person name="Van Aken S."/>
            <person name="Pai G."/>
            <person name="Militscher J."/>
            <person name="Sellers P."/>
            <person name="Gill J.E."/>
            <person name="Feldblyum T.V."/>
            <person name="Preuss D."/>
            <person name="Lin X."/>
            <person name="Nierman W.C."/>
            <person name="Salzberg S.L."/>
            <person name="White O."/>
            <person name="Venter J.C."/>
            <person name="Fraser C.M."/>
            <person name="Kaneko T."/>
            <person name="Nakamura Y."/>
            <person name="Sato S."/>
            <person name="Kato T."/>
            <person name="Asamizu E."/>
            <person name="Sasamoto S."/>
            <person name="Kimura T."/>
            <person name="Idesawa K."/>
            <person name="Kawashima K."/>
            <person name="Kishida Y."/>
            <person name="Kiyokawa C."/>
            <person name="Kohara M."/>
            <person name="Matsumoto M."/>
            <person name="Matsuno A."/>
            <person name="Muraki A."/>
            <person name="Nakayama S."/>
            <person name="Nakazaki N."/>
            <person name="Shinpo S."/>
            <person name="Takeuchi C."/>
            <person name="Wada T."/>
            <person name="Watanabe A."/>
            <person name="Yamada M."/>
            <person name="Yasuda M."/>
            <person name="Tabata S."/>
        </authorList>
    </citation>
    <scope>NUCLEOTIDE SEQUENCE [LARGE SCALE GENOMIC DNA]</scope>
    <source>
        <strain>cv. Columbia</strain>
    </source>
</reference>
<protein>
    <recommendedName>
        <fullName evidence="6">Eukaryotic translation initiation factor 2 subunit beta</fullName>
    </recommendedName>
</protein>
<feature type="domain" description="Translation initiation factor IF2/IF5" evidence="7">
    <location>
        <begin position="38"/>
        <end position="160"/>
    </location>
</feature>
<name>Q9SFC2_ARATH</name>
<dbReference type="SUPFAM" id="SSF100966">
    <property type="entry name" value="Translation initiation factor 2 beta, aIF2beta, N-terminal domain"/>
    <property type="match status" value="1"/>
</dbReference>